<protein>
    <submittedName>
        <fullName evidence="1">Uncharacterized protein</fullName>
    </submittedName>
</protein>
<sequence>MADIFGIAFTENKWQLSHIKATENDSVLHSAQELEYPFPFVYDSFFDPTNFALMALAVKEQKMEKGITDLDLSFSLPVNFAAVKRVALPIDADEATIKEQALWEMSTFLTGKLADYKIIKTDSVFDLGDFKEHLFMAIHKNIIQQIVNLTQKINSHLKRVWLDFSSFQSYLTHHDFIRDGENQLLVKIDTFQIKSHLYIQGQYYHTYIDSLPLNEQGAVDGGAFLSVLRKHFNDSKSLIRQLPMALSDRLQLYFWNSGTVDGLSEVVLNNFTSAELLTATVNNRQTNAIEAIGLVLD</sequence>
<proteinExistence type="predicted"/>
<name>A0A7V5UDW2_CALAY</name>
<reference evidence="1" key="1">
    <citation type="journal article" date="2020" name="mSystems">
        <title>Genome- and Community-Level Interaction Insights into Carbon Utilization and Element Cycling Functions of Hydrothermarchaeota in Hydrothermal Sediment.</title>
        <authorList>
            <person name="Zhou Z."/>
            <person name="Liu Y."/>
            <person name="Xu W."/>
            <person name="Pan J."/>
            <person name="Luo Z.H."/>
            <person name="Li M."/>
        </authorList>
    </citation>
    <scope>NUCLEOTIDE SEQUENCE [LARGE SCALE GENOMIC DNA]</scope>
    <source>
        <strain evidence="1">HyVt-527</strain>
    </source>
</reference>
<dbReference type="Proteomes" id="UP000886124">
    <property type="component" value="Unassembled WGS sequence"/>
</dbReference>
<evidence type="ECO:0000313" key="1">
    <source>
        <dbReference type="EMBL" id="HHJ51807.1"/>
    </source>
</evidence>
<comment type="caution">
    <text evidence="1">The sequence shown here is derived from an EMBL/GenBank/DDBJ whole genome shotgun (WGS) entry which is preliminary data.</text>
</comment>
<gene>
    <name evidence="1" type="ORF">ENJ89_01315</name>
</gene>
<organism evidence="1">
    <name type="scientific">Caldithrix abyssi</name>
    <dbReference type="NCBI Taxonomy" id="187145"/>
    <lineage>
        <taxon>Bacteria</taxon>
        <taxon>Pseudomonadati</taxon>
        <taxon>Calditrichota</taxon>
        <taxon>Calditrichia</taxon>
        <taxon>Calditrichales</taxon>
        <taxon>Calditrichaceae</taxon>
        <taxon>Caldithrix</taxon>
    </lineage>
</organism>
<accession>A0A7V5UDW2</accession>
<dbReference type="AlphaFoldDB" id="A0A7V5UDW2"/>
<dbReference type="EMBL" id="DROD01000096">
    <property type="protein sequence ID" value="HHJ51807.1"/>
    <property type="molecule type" value="Genomic_DNA"/>
</dbReference>